<organism evidence="2 3">
    <name type="scientific">Halorubrum saccharovorum</name>
    <dbReference type="NCBI Taxonomy" id="2248"/>
    <lineage>
        <taxon>Archaea</taxon>
        <taxon>Methanobacteriati</taxon>
        <taxon>Methanobacteriota</taxon>
        <taxon>Stenosarchaea group</taxon>
        <taxon>Halobacteria</taxon>
        <taxon>Halobacteriales</taxon>
        <taxon>Haloferacaceae</taxon>
        <taxon>Halorubrum</taxon>
    </lineage>
</organism>
<dbReference type="AlphaFoldDB" id="A0A081EUB6"/>
<keyword evidence="3" id="KW-1185">Reference proteome</keyword>
<protein>
    <recommendedName>
        <fullName evidence="4">DUF2795 domain-containing protein</fullName>
    </recommendedName>
</protein>
<dbReference type="OrthoDB" id="317850at2157"/>
<feature type="region of interest" description="Disordered" evidence="1">
    <location>
        <begin position="84"/>
        <end position="109"/>
    </location>
</feature>
<dbReference type="Proteomes" id="UP000053331">
    <property type="component" value="Unassembled WGS sequence"/>
</dbReference>
<evidence type="ECO:0008006" key="4">
    <source>
        <dbReference type="Google" id="ProtNLM"/>
    </source>
</evidence>
<evidence type="ECO:0000256" key="1">
    <source>
        <dbReference type="SAM" id="MobiDB-lite"/>
    </source>
</evidence>
<accession>A0A081EUB6</accession>
<name>A0A081EUB6_9EURY</name>
<dbReference type="EMBL" id="JNFH02000041">
    <property type="protein sequence ID" value="KDS91004.1"/>
    <property type="molecule type" value="Genomic_DNA"/>
</dbReference>
<evidence type="ECO:0000313" key="2">
    <source>
        <dbReference type="EMBL" id="KDS91004.1"/>
    </source>
</evidence>
<reference evidence="2 3" key="1">
    <citation type="journal article" date="2015" name="Genome Announc.">
        <title>Draft genome sequence of a Halorubrum H3 strain isolated from the burlinskoye salt lake (Altai Krai, Russia).</title>
        <authorList>
            <person name="Rozanov A.S."/>
            <person name="Bryanskaya A.V."/>
            <person name="Malup T.K."/>
            <person name="Kotenko A.V."/>
            <person name="Peltek S.E."/>
        </authorList>
    </citation>
    <scope>NUCLEOTIDE SEQUENCE [LARGE SCALE GENOMIC DNA]</scope>
    <source>
        <strain evidence="2 3">H3</strain>
    </source>
</reference>
<evidence type="ECO:0000313" key="3">
    <source>
        <dbReference type="Proteomes" id="UP000053331"/>
    </source>
</evidence>
<feature type="compositionally biased region" description="Acidic residues" evidence="1">
    <location>
        <begin position="96"/>
        <end position="109"/>
    </location>
</feature>
<dbReference type="Pfam" id="PF19102">
    <property type="entry name" value="DUF5789"/>
    <property type="match status" value="1"/>
</dbReference>
<proteinExistence type="predicted"/>
<sequence length="109" mass="12144">MADEPDNTREHGIEFGELAGDLEAESYPLSHETLLDRYGDRELELVDGEVTVREVLSADTEREYEDMEGVQQAILNMVGDEAVGRENYTDRGGNVEDADDEDSAEAQSF</sequence>
<comment type="caution">
    <text evidence="2">The sequence shown here is derived from an EMBL/GenBank/DDBJ whole genome shotgun (WGS) entry which is preliminary data.</text>
</comment>
<dbReference type="RefSeq" id="WP_050025303.1">
    <property type="nucleotide sequence ID" value="NZ_JNFH02000041.1"/>
</dbReference>
<gene>
    <name evidence="2" type="ORF">FK85_07450</name>
</gene>
<dbReference type="InterPro" id="IPR043899">
    <property type="entry name" value="DUF5789"/>
</dbReference>